<proteinExistence type="predicted"/>
<dbReference type="AlphaFoldDB" id="A0A1M4RVR7"/>
<reference evidence="3" key="1">
    <citation type="submission" date="2016-09" db="EMBL/GenBank/DDBJ databases">
        <authorList>
            <person name="Strepis N."/>
        </authorList>
    </citation>
    <scope>NUCLEOTIDE SEQUENCE [LARGE SCALE GENOMIC DNA]</scope>
</reference>
<organism evidence="2 3">
    <name type="scientific">Actinomyces glycerinitolerans</name>
    <dbReference type="NCBI Taxonomy" id="1892869"/>
    <lineage>
        <taxon>Bacteria</taxon>
        <taxon>Bacillati</taxon>
        <taxon>Actinomycetota</taxon>
        <taxon>Actinomycetes</taxon>
        <taxon>Actinomycetales</taxon>
        <taxon>Actinomycetaceae</taxon>
        <taxon>Actinomyces</taxon>
    </lineage>
</organism>
<keyword evidence="3" id="KW-1185">Reference proteome</keyword>
<name>A0A1M4RVR7_9ACTO</name>
<evidence type="ECO:0000313" key="2">
    <source>
        <dbReference type="EMBL" id="SHE24076.1"/>
    </source>
</evidence>
<sequence length="69" mass="7382">MPRRPSGHLPAANEVQCGRGTHHSPEAAQQSSSSAQEWKTVFASQISAEKCPSVTTLTFTRVLSESTLA</sequence>
<evidence type="ECO:0000313" key="3">
    <source>
        <dbReference type="Proteomes" id="UP000184291"/>
    </source>
</evidence>
<dbReference type="Proteomes" id="UP000184291">
    <property type="component" value="Unassembled WGS sequence"/>
</dbReference>
<evidence type="ECO:0000256" key="1">
    <source>
        <dbReference type="SAM" id="MobiDB-lite"/>
    </source>
</evidence>
<accession>A0A1M4RVR7</accession>
<dbReference type="EMBL" id="FQTT01000001">
    <property type="protein sequence ID" value="SHE24076.1"/>
    <property type="molecule type" value="Genomic_DNA"/>
</dbReference>
<feature type="region of interest" description="Disordered" evidence="1">
    <location>
        <begin position="1"/>
        <end position="35"/>
    </location>
</feature>
<gene>
    <name evidence="2" type="ORF">ACGLYG10_0274</name>
</gene>
<protein>
    <submittedName>
        <fullName evidence="2">Uncharacterized protein</fullName>
    </submittedName>
</protein>